<dbReference type="InterPro" id="IPR012337">
    <property type="entry name" value="RNaseH-like_sf"/>
</dbReference>
<dbReference type="InterPro" id="IPR053151">
    <property type="entry name" value="RNase_H-like"/>
</dbReference>
<dbReference type="InterPro" id="IPR036397">
    <property type="entry name" value="RNaseH_sf"/>
</dbReference>
<accession>A0AAD9TW79</accession>
<evidence type="ECO:0000259" key="1">
    <source>
        <dbReference type="Pfam" id="PF13456"/>
    </source>
</evidence>
<name>A0AAD9TW79_9ROSI</name>
<dbReference type="PANTHER" id="PTHR47723:SF22">
    <property type="entry name" value="RNASE H TYPE-1 DOMAIN-CONTAINING PROTEIN"/>
    <property type="match status" value="1"/>
</dbReference>
<dbReference type="AlphaFoldDB" id="A0AAD9TW79"/>
<evidence type="ECO:0000313" key="3">
    <source>
        <dbReference type="Proteomes" id="UP001280121"/>
    </source>
</evidence>
<dbReference type="InterPro" id="IPR044730">
    <property type="entry name" value="RNase_H-like_dom_plant"/>
</dbReference>
<dbReference type="Proteomes" id="UP001280121">
    <property type="component" value="Unassembled WGS sequence"/>
</dbReference>
<keyword evidence="3" id="KW-1185">Reference proteome</keyword>
<feature type="domain" description="RNase H type-1" evidence="1">
    <location>
        <begin position="60"/>
        <end position="171"/>
    </location>
</feature>
<sequence>MTLKRYDSIQLDMGHTWKHPNSLGRVLPIGTMEGRGKCRDNPPPFSTRWLMVAMNVADGKPGLAGTGGVLRDANSKVLVLFSIFVGSIELNSAEVLAIQKSCSLCMVTPSLIGREIEIASDSKVAVSWINNGGVGNISLVDIMCKLDALGGTVVSYNPRSSNSFADDLAKKGSNQIGTVSIGVAF</sequence>
<dbReference type="InterPro" id="IPR002156">
    <property type="entry name" value="RNaseH_domain"/>
</dbReference>
<dbReference type="GO" id="GO:0003676">
    <property type="term" value="F:nucleic acid binding"/>
    <property type="evidence" value="ECO:0007669"/>
    <property type="project" value="InterPro"/>
</dbReference>
<gene>
    <name evidence="2" type="ORF">Ddye_025167</name>
</gene>
<dbReference type="Gene3D" id="3.30.420.10">
    <property type="entry name" value="Ribonuclease H-like superfamily/Ribonuclease H"/>
    <property type="match status" value="1"/>
</dbReference>
<proteinExistence type="predicted"/>
<dbReference type="PANTHER" id="PTHR47723">
    <property type="entry name" value="OS05G0353850 PROTEIN"/>
    <property type="match status" value="1"/>
</dbReference>
<dbReference type="GO" id="GO:0004523">
    <property type="term" value="F:RNA-DNA hybrid ribonuclease activity"/>
    <property type="evidence" value="ECO:0007669"/>
    <property type="project" value="InterPro"/>
</dbReference>
<comment type="caution">
    <text evidence="2">The sequence shown here is derived from an EMBL/GenBank/DDBJ whole genome shotgun (WGS) entry which is preliminary data.</text>
</comment>
<evidence type="ECO:0000313" key="2">
    <source>
        <dbReference type="EMBL" id="KAK2643404.1"/>
    </source>
</evidence>
<protein>
    <recommendedName>
        <fullName evidence="1">RNase H type-1 domain-containing protein</fullName>
    </recommendedName>
</protein>
<reference evidence="2" key="1">
    <citation type="journal article" date="2023" name="Plant J.">
        <title>Genome sequences and population genomics provide insights into the demographic history, inbreeding, and mutation load of two 'living fossil' tree species of Dipteronia.</title>
        <authorList>
            <person name="Feng Y."/>
            <person name="Comes H.P."/>
            <person name="Chen J."/>
            <person name="Zhu S."/>
            <person name="Lu R."/>
            <person name="Zhang X."/>
            <person name="Li P."/>
            <person name="Qiu J."/>
            <person name="Olsen K.M."/>
            <person name="Qiu Y."/>
        </authorList>
    </citation>
    <scope>NUCLEOTIDE SEQUENCE</scope>
    <source>
        <strain evidence="2">KIB01</strain>
    </source>
</reference>
<dbReference type="Pfam" id="PF13456">
    <property type="entry name" value="RVT_3"/>
    <property type="match status" value="1"/>
</dbReference>
<dbReference type="CDD" id="cd06222">
    <property type="entry name" value="RNase_H_like"/>
    <property type="match status" value="1"/>
</dbReference>
<dbReference type="EMBL" id="JANJYI010000007">
    <property type="protein sequence ID" value="KAK2643404.1"/>
    <property type="molecule type" value="Genomic_DNA"/>
</dbReference>
<organism evidence="2 3">
    <name type="scientific">Dipteronia dyeriana</name>
    <dbReference type="NCBI Taxonomy" id="168575"/>
    <lineage>
        <taxon>Eukaryota</taxon>
        <taxon>Viridiplantae</taxon>
        <taxon>Streptophyta</taxon>
        <taxon>Embryophyta</taxon>
        <taxon>Tracheophyta</taxon>
        <taxon>Spermatophyta</taxon>
        <taxon>Magnoliopsida</taxon>
        <taxon>eudicotyledons</taxon>
        <taxon>Gunneridae</taxon>
        <taxon>Pentapetalae</taxon>
        <taxon>rosids</taxon>
        <taxon>malvids</taxon>
        <taxon>Sapindales</taxon>
        <taxon>Sapindaceae</taxon>
        <taxon>Hippocastanoideae</taxon>
        <taxon>Acereae</taxon>
        <taxon>Dipteronia</taxon>
    </lineage>
</organism>
<dbReference type="SUPFAM" id="SSF53098">
    <property type="entry name" value="Ribonuclease H-like"/>
    <property type="match status" value="1"/>
</dbReference>